<sequence>MILFLLKIPSILQKTNAIPSFNSRCLFLYHSTSHKVENFASLLENCKDFVSLRKLHACIFTNGICQSTFISSKLLTCYQKFGSSLESRWVFDGIIKSNIFLRNSVLVGCFRSGQYGEVLRLYLKLKQKKIGFDCSAITFTLKSCAELGSFGFGKGVHLDVLKFGLSKDGFVGSSLICLYSKNGDMVGASKVFDEITERDVVVYTSMITGYALVGGHITYKAFEFARLMQKEGIDPNRVTMVSLLQAAAELEALEEGRSIHGYAIRRGIGCSDEVFETSLMDMYIKCKVPTMAACIFGRMKMKTIGSWNAMITGYLNMGQPLEALGHFCKMVHENVFPDLISLANGILCCADLKYLQEGKAIQGRIIRIGYELDLIATTALVDMYSKCNDLTRARKLFDVVEKRDVILYNVMMAGYLQNGFATETVDLFIEMVGSGLKPNLGSILNVLSALSEMKNVRGGRSVHGYILKHEFRMNTEVANQIVYMYARCSYIYDARQVFNGIRYKDLISWTSMMMGYIYHANPEEAILLFRMMKREKLDHDSVTLISLLQAFLKLGHLSLAKEVHCHSYRTRLDHETLVINSLITTYAKLGNLNMARNLFEHTNRGCVTSWNTMIAAYGMHGNCKEVLRLFDRMRSEMIKPDDMTFTSILTACSHSGMVEEGLRVFNCMREDYCIIPCEAHYGCIIDLLSRAGRLEEAYELLKLLPARQSASAMAAMLAACRIHGNTELGEVIGHWLLDLEPERPSVYNLVSNLYAESGKWDEAARTRNMAKMRGLKKAAGYSQIELNPRASTM</sequence>
<dbReference type="FunFam" id="1.25.40.10:FF:000090">
    <property type="entry name" value="Pentatricopeptide repeat-containing protein, chloroplastic"/>
    <property type="match status" value="1"/>
</dbReference>
<dbReference type="Gene3D" id="1.25.40.10">
    <property type="entry name" value="Tetratricopeptide repeat domain"/>
    <property type="match status" value="5"/>
</dbReference>
<dbReference type="KEGG" id="gra:105780945"/>
<proteinExistence type="predicted"/>
<name>A0A0D2V220_GOSRA</name>
<evidence type="ECO:0000256" key="1">
    <source>
        <dbReference type="ARBA" id="ARBA00022737"/>
    </source>
</evidence>
<feature type="repeat" description="PPR" evidence="2">
    <location>
        <begin position="641"/>
        <end position="675"/>
    </location>
</feature>
<dbReference type="Proteomes" id="UP000032304">
    <property type="component" value="Chromosome 12"/>
</dbReference>
<dbReference type="NCBIfam" id="TIGR00756">
    <property type="entry name" value="PPR"/>
    <property type="match status" value="4"/>
</dbReference>
<dbReference type="InterPro" id="IPR002885">
    <property type="entry name" value="PPR_rpt"/>
</dbReference>
<dbReference type="STRING" id="29730.A0A0D2V220"/>
<reference evidence="4 6" key="2">
    <citation type="journal article" date="2019" name="Genome Biol. Evol.">
        <title>Insights into the evolution of the New World diploid cottons (Gossypium, subgenus Houzingenia) based on genome sequencing.</title>
        <authorList>
            <person name="Grover C.E."/>
            <person name="Arick M.A. 2nd"/>
            <person name="Thrash A."/>
            <person name="Conover J.L."/>
            <person name="Sanders W.S."/>
            <person name="Peterson D.G."/>
            <person name="Frelichowski J.E."/>
            <person name="Scheffler J.A."/>
            <person name="Scheffler B.E."/>
            <person name="Wendel J.F."/>
        </authorList>
    </citation>
    <scope>NUCLEOTIDE SEQUENCE [LARGE SCALE GENOMIC DNA]</scope>
    <source>
        <strain evidence="4">8</strain>
        <tissue evidence="4">Leaf</tissue>
    </source>
</reference>
<dbReference type="GO" id="GO:0003729">
    <property type="term" value="F:mRNA binding"/>
    <property type="evidence" value="ECO:0007669"/>
    <property type="project" value="UniProtKB-ARBA"/>
</dbReference>
<dbReference type="FunFam" id="1.25.40.10:FF:000073">
    <property type="entry name" value="Pentatricopeptide repeat-containing protein chloroplastic"/>
    <property type="match status" value="1"/>
</dbReference>
<organism evidence="3 5">
    <name type="scientific">Gossypium raimondii</name>
    <name type="common">Peruvian cotton</name>
    <name type="synonym">Gossypium klotzschianum subsp. raimondii</name>
    <dbReference type="NCBI Taxonomy" id="29730"/>
    <lineage>
        <taxon>Eukaryota</taxon>
        <taxon>Viridiplantae</taxon>
        <taxon>Streptophyta</taxon>
        <taxon>Embryophyta</taxon>
        <taxon>Tracheophyta</taxon>
        <taxon>Spermatophyta</taxon>
        <taxon>Magnoliopsida</taxon>
        <taxon>eudicotyledons</taxon>
        <taxon>Gunneridae</taxon>
        <taxon>Pentapetalae</taxon>
        <taxon>rosids</taxon>
        <taxon>malvids</taxon>
        <taxon>Malvales</taxon>
        <taxon>Malvaceae</taxon>
        <taxon>Malvoideae</taxon>
        <taxon>Gossypium</taxon>
    </lineage>
</organism>
<dbReference type="PANTHER" id="PTHR47926">
    <property type="entry name" value="PENTATRICOPEPTIDE REPEAT-CONTAINING PROTEIN"/>
    <property type="match status" value="1"/>
</dbReference>
<keyword evidence="5" id="KW-1185">Reference proteome</keyword>
<dbReference type="OrthoDB" id="308440at2759"/>
<dbReference type="FunFam" id="1.25.40.10:FF:000381">
    <property type="entry name" value="Pentatricopeptide repeat-containing protein"/>
    <property type="match status" value="1"/>
</dbReference>
<feature type="repeat" description="PPR" evidence="2">
    <location>
        <begin position="404"/>
        <end position="438"/>
    </location>
</feature>
<gene>
    <name evidence="3" type="ORF">B456_012G050900</name>
    <name evidence="4" type="ORF">Gorai_004164</name>
</gene>
<dbReference type="EMBL" id="JABEZZ010000012">
    <property type="protein sequence ID" value="MBA0600970.1"/>
    <property type="molecule type" value="Genomic_DNA"/>
</dbReference>
<keyword evidence="1" id="KW-0677">Repeat</keyword>
<evidence type="ECO:0000256" key="2">
    <source>
        <dbReference type="PROSITE-ProRule" id="PRU00708"/>
    </source>
</evidence>
<dbReference type="EMBL" id="CM001751">
    <property type="protein sequence ID" value="KJB75666.1"/>
    <property type="molecule type" value="Genomic_DNA"/>
</dbReference>
<evidence type="ECO:0000313" key="5">
    <source>
        <dbReference type="Proteomes" id="UP000032304"/>
    </source>
</evidence>
<dbReference type="InterPro" id="IPR046960">
    <property type="entry name" value="PPR_At4g14850-like_plant"/>
</dbReference>
<dbReference type="Proteomes" id="UP000593578">
    <property type="component" value="Unassembled WGS sequence"/>
</dbReference>
<evidence type="ECO:0000313" key="3">
    <source>
        <dbReference type="EMBL" id="KJB75666.1"/>
    </source>
</evidence>
<feature type="repeat" description="PPR" evidence="2">
    <location>
        <begin position="505"/>
        <end position="539"/>
    </location>
</feature>
<dbReference type="Pfam" id="PF13041">
    <property type="entry name" value="PPR_2"/>
    <property type="match status" value="1"/>
</dbReference>
<evidence type="ECO:0008006" key="7">
    <source>
        <dbReference type="Google" id="ProtNLM"/>
    </source>
</evidence>
<protein>
    <recommendedName>
        <fullName evidence="7">Pentacotripeptide-repeat region of PRORP domain-containing protein</fullName>
    </recommendedName>
</protein>
<dbReference type="InterPro" id="IPR011990">
    <property type="entry name" value="TPR-like_helical_dom_sf"/>
</dbReference>
<feature type="repeat" description="PPR" evidence="2">
    <location>
        <begin position="303"/>
        <end position="337"/>
    </location>
</feature>
<feature type="repeat" description="PPR" evidence="2">
    <location>
        <begin position="606"/>
        <end position="640"/>
    </location>
</feature>
<dbReference type="InterPro" id="IPR046848">
    <property type="entry name" value="E_motif"/>
</dbReference>
<dbReference type="GO" id="GO:0009451">
    <property type="term" value="P:RNA modification"/>
    <property type="evidence" value="ECO:0007669"/>
    <property type="project" value="InterPro"/>
</dbReference>
<dbReference type="PANTHER" id="PTHR47926:SF452">
    <property type="entry name" value="PENTATRICOPEPTIDE REPEAT-CONTAINING PROTEIN"/>
    <property type="match status" value="1"/>
</dbReference>
<dbReference type="OMA" id="RTHGNTR"/>
<dbReference type="Pfam" id="PF13812">
    <property type="entry name" value="PPR_3"/>
    <property type="match status" value="1"/>
</dbReference>
<reference evidence="3 5" key="1">
    <citation type="journal article" date="2012" name="Nature">
        <title>Repeated polyploidization of Gossypium genomes and the evolution of spinnable cotton fibres.</title>
        <authorList>
            <person name="Paterson A.H."/>
            <person name="Wendel J.F."/>
            <person name="Gundlach H."/>
            <person name="Guo H."/>
            <person name="Jenkins J."/>
            <person name="Jin D."/>
            <person name="Llewellyn D."/>
            <person name="Showmaker K.C."/>
            <person name="Shu S."/>
            <person name="Udall J."/>
            <person name="Yoo M.J."/>
            <person name="Byers R."/>
            <person name="Chen W."/>
            <person name="Doron-Faigenboim A."/>
            <person name="Duke M.V."/>
            <person name="Gong L."/>
            <person name="Grimwood J."/>
            <person name="Grover C."/>
            <person name="Grupp K."/>
            <person name="Hu G."/>
            <person name="Lee T.H."/>
            <person name="Li J."/>
            <person name="Lin L."/>
            <person name="Liu T."/>
            <person name="Marler B.S."/>
            <person name="Page J.T."/>
            <person name="Roberts A.W."/>
            <person name="Romanel E."/>
            <person name="Sanders W.S."/>
            <person name="Szadkowski E."/>
            <person name="Tan X."/>
            <person name="Tang H."/>
            <person name="Xu C."/>
            <person name="Wang J."/>
            <person name="Wang Z."/>
            <person name="Zhang D."/>
            <person name="Zhang L."/>
            <person name="Ashrafi H."/>
            <person name="Bedon F."/>
            <person name="Bowers J.E."/>
            <person name="Brubaker C.L."/>
            <person name="Chee P.W."/>
            <person name="Das S."/>
            <person name="Gingle A.R."/>
            <person name="Haigler C.H."/>
            <person name="Harker D."/>
            <person name="Hoffmann L.V."/>
            <person name="Hovav R."/>
            <person name="Jones D.C."/>
            <person name="Lemke C."/>
            <person name="Mansoor S."/>
            <person name="ur Rahman M."/>
            <person name="Rainville L.N."/>
            <person name="Rambani A."/>
            <person name="Reddy U.K."/>
            <person name="Rong J.K."/>
            <person name="Saranga Y."/>
            <person name="Scheffler B.E."/>
            <person name="Scheffler J.A."/>
            <person name="Stelly D.M."/>
            <person name="Triplett B.A."/>
            <person name="Van Deynze A."/>
            <person name="Vaslin M.F."/>
            <person name="Waghmare V.N."/>
            <person name="Walford S.A."/>
            <person name="Wright R.J."/>
            <person name="Zaki E.A."/>
            <person name="Zhang T."/>
            <person name="Dennis E.S."/>
            <person name="Mayer K.F."/>
            <person name="Peterson D.G."/>
            <person name="Rokhsar D.S."/>
            <person name="Wang X."/>
            <person name="Schmutz J."/>
        </authorList>
    </citation>
    <scope>NUCLEOTIDE SEQUENCE [LARGE SCALE GENOMIC DNA]</scope>
</reference>
<evidence type="ECO:0000313" key="6">
    <source>
        <dbReference type="Proteomes" id="UP000593578"/>
    </source>
</evidence>
<dbReference type="AlphaFoldDB" id="A0A0D2V220"/>
<dbReference type="Gramene" id="KJB75666">
    <property type="protein sequence ID" value="KJB75666"/>
    <property type="gene ID" value="B456_012G050900"/>
</dbReference>
<dbReference type="Pfam" id="PF20431">
    <property type="entry name" value="E_motif"/>
    <property type="match status" value="1"/>
</dbReference>
<reference evidence="4" key="3">
    <citation type="submission" date="2020-04" db="EMBL/GenBank/DDBJ databases">
        <authorList>
            <person name="Grover C.E."/>
            <person name="Arick M.A. II"/>
            <person name="Thrash A."/>
            <person name="Conover J.L."/>
            <person name="Sanders W.S."/>
            <person name="Peterson D.G."/>
            <person name="Scheffler J.A."/>
            <person name="Scheffler B.E."/>
            <person name="Wendel J.F."/>
        </authorList>
    </citation>
    <scope>NUCLEOTIDE SEQUENCE</scope>
    <source>
        <strain evidence="4">8</strain>
        <tissue evidence="4">Leaf</tissue>
    </source>
</reference>
<dbReference type="eggNOG" id="KOG4197">
    <property type="taxonomic scope" value="Eukaryota"/>
</dbReference>
<accession>A0A0D2V220</accession>
<evidence type="ECO:0000313" key="4">
    <source>
        <dbReference type="EMBL" id="MBA0600970.1"/>
    </source>
</evidence>
<dbReference type="Pfam" id="PF01535">
    <property type="entry name" value="PPR"/>
    <property type="match status" value="7"/>
</dbReference>
<feature type="repeat" description="PPR" evidence="2">
    <location>
        <begin position="199"/>
        <end position="235"/>
    </location>
</feature>
<dbReference type="PROSITE" id="PS51375">
    <property type="entry name" value="PPR"/>
    <property type="match status" value="6"/>
</dbReference>